<dbReference type="Proteomes" id="UP000030151">
    <property type="component" value="Unassembled WGS sequence"/>
</dbReference>
<feature type="region of interest" description="Disordered" evidence="2">
    <location>
        <begin position="318"/>
        <end position="422"/>
    </location>
</feature>
<dbReference type="Gene3D" id="2.40.50.40">
    <property type="match status" value="1"/>
</dbReference>
<organism evidence="3 4">
    <name type="scientific">Metarhizium robertsii</name>
    <dbReference type="NCBI Taxonomy" id="568076"/>
    <lineage>
        <taxon>Eukaryota</taxon>
        <taxon>Fungi</taxon>
        <taxon>Dikarya</taxon>
        <taxon>Ascomycota</taxon>
        <taxon>Pezizomycotina</taxon>
        <taxon>Sordariomycetes</taxon>
        <taxon>Hypocreomycetidae</taxon>
        <taxon>Hypocreales</taxon>
        <taxon>Clavicipitaceae</taxon>
        <taxon>Metarhizium</taxon>
    </lineage>
</organism>
<comment type="caution">
    <text evidence="3">The sequence shown here is derived from an EMBL/GenBank/DDBJ whole genome shotgun (WGS) entry which is preliminary data.</text>
</comment>
<feature type="compositionally biased region" description="Basic and acidic residues" evidence="2">
    <location>
        <begin position="358"/>
        <end position="369"/>
    </location>
</feature>
<sequence length="616" mass="68077">MMAQTARACSFLDRPWPLDDVISIPSDSESETDSDAEVMGQDVPRVHITHDQHPDDSLPSISAIVASMLNVGHGPTEDVSKQLQTQLQGTAMTNSSLGSSTQDLCLAGERESSDSSALNSPRGVIFVSTVLDDPGIATDSDDLVSPAIQQHNDGVNSVLPTSVRRPGVVSLASERRSVQSAHVLAPRDEALQEENAEPPCQPCLASTTAPVQPSQSQNCIVVSSNQCSQIHSVNTDHGHIEDMVSRSDDELHSVARPASAQAPPSECSRAVSCRGGLMVGVQEHQAADNILPMDSRLSSSPTGQGWDEECQTNISANYTVSQPEEPCEEMEKQSSRRRGFRKAYNLRRLPVKRQLTAEQKDGGSNEKRVPQRKRRKFTCPQPKKRGSQQGSGPRRNRKARFLRKNTTKSSSNASVANTQRPAHAGVAGYEAWPLGNPVLKCIKENGTVMFQLQFTSDTLWDTLAAQNDPVPNGDQAPNEVEDQRLRAQSNQHTENIAQQSLQAAYPSIYPDIYRMDRLLARWRRHTFLVKWSDATTTWESRKHIIDKRLLDRFEASWQGFDAGVDVLGARLRAGKLQRLLHWHGRPSKEDTWVRSELLSPQLIRRIQSNEVNGAHI</sequence>
<reference evidence="3 4" key="1">
    <citation type="submission" date="2014-02" db="EMBL/GenBank/DDBJ databases">
        <title>The genome sequence of the entomopathogenic fungus Metarhizium robertsii ARSEF 2575.</title>
        <authorList>
            <person name="Giuliano Garisto Donzelli B."/>
            <person name="Roe B.A."/>
            <person name="Macmil S.L."/>
            <person name="Krasnoff S.B."/>
            <person name="Gibson D.M."/>
        </authorList>
    </citation>
    <scope>NUCLEOTIDE SEQUENCE [LARGE SCALE GENOMIC DNA]</scope>
    <source>
        <strain evidence="3 4">ARSEF 2575</strain>
    </source>
</reference>
<dbReference type="OrthoDB" id="4954733at2759"/>
<feature type="compositionally biased region" description="Polar residues" evidence="2">
    <location>
        <begin position="407"/>
        <end position="420"/>
    </location>
</feature>
<proteinExistence type="predicted"/>
<evidence type="ECO:0000256" key="2">
    <source>
        <dbReference type="SAM" id="MobiDB-lite"/>
    </source>
</evidence>
<name>A0A014MWC2_9HYPO</name>
<feature type="compositionally biased region" description="Basic residues" evidence="2">
    <location>
        <begin position="394"/>
        <end position="406"/>
    </location>
</feature>
<gene>
    <name evidence="3" type="ORF">X797_011320</name>
</gene>
<evidence type="ECO:0000313" key="4">
    <source>
        <dbReference type="Proteomes" id="UP000030151"/>
    </source>
</evidence>
<feature type="compositionally biased region" description="Basic residues" evidence="2">
    <location>
        <begin position="370"/>
        <end position="386"/>
    </location>
</feature>
<dbReference type="InterPro" id="IPR016197">
    <property type="entry name" value="Chromo-like_dom_sf"/>
</dbReference>
<accession>A0A014MWC2</accession>
<dbReference type="HOGENOM" id="CLU_030743_0_0_1"/>
<dbReference type="AlphaFoldDB" id="A0A014MWC2"/>
<dbReference type="SUPFAM" id="SSF54160">
    <property type="entry name" value="Chromo domain-like"/>
    <property type="match status" value="1"/>
</dbReference>
<evidence type="ECO:0000256" key="1">
    <source>
        <dbReference type="ARBA" id="ARBA00011353"/>
    </source>
</evidence>
<dbReference type="EMBL" id="JELW01000072">
    <property type="protein sequence ID" value="EXU95604.1"/>
    <property type="molecule type" value="Genomic_DNA"/>
</dbReference>
<protein>
    <submittedName>
        <fullName evidence="3">Uncharacterized protein</fullName>
    </submittedName>
</protein>
<feature type="compositionally biased region" description="Basic residues" evidence="2">
    <location>
        <begin position="335"/>
        <end position="351"/>
    </location>
</feature>
<comment type="subunit">
    <text evidence="1">Component of the NuA4 histone acetyltransferase complex.</text>
</comment>
<evidence type="ECO:0000313" key="3">
    <source>
        <dbReference type="EMBL" id="EXU95604.1"/>
    </source>
</evidence>